<evidence type="ECO:0000256" key="1">
    <source>
        <dbReference type="ARBA" id="ARBA00038443"/>
    </source>
</evidence>
<dbReference type="Pfam" id="PF03399">
    <property type="entry name" value="SAC3_GANP"/>
    <property type="match status" value="1"/>
</dbReference>
<dbReference type="OrthoDB" id="21502at2759"/>
<evidence type="ECO:0000256" key="2">
    <source>
        <dbReference type="SAM" id="Coils"/>
    </source>
</evidence>
<feature type="region of interest" description="Disordered" evidence="3">
    <location>
        <begin position="145"/>
        <end position="199"/>
    </location>
</feature>
<dbReference type="InterPro" id="IPR005062">
    <property type="entry name" value="SAC3/GANP/THP3_conserved"/>
</dbReference>
<dbReference type="EMBL" id="PDUG01000004">
    <property type="protein sequence ID" value="PIC35501.1"/>
    <property type="molecule type" value="Genomic_DNA"/>
</dbReference>
<dbReference type="InterPro" id="IPR000717">
    <property type="entry name" value="PCI_dom"/>
</dbReference>
<dbReference type="Proteomes" id="UP000230233">
    <property type="component" value="Chromosome IV"/>
</dbReference>
<evidence type="ECO:0000313" key="5">
    <source>
        <dbReference type="EMBL" id="PIC35501.1"/>
    </source>
</evidence>
<dbReference type="GO" id="GO:0006406">
    <property type="term" value="P:mRNA export from nucleus"/>
    <property type="evidence" value="ECO:0007669"/>
    <property type="project" value="TreeGrafter"/>
</dbReference>
<dbReference type="Gene3D" id="1.25.40.990">
    <property type="match status" value="1"/>
</dbReference>
<reference evidence="6" key="1">
    <citation type="submission" date="2017-10" db="EMBL/GenBank/DDBJ databases">
        <title>Rapid genome shrinkage in a self-fertile nematode reveals novel sperm competition proteins.</title>
        <authorList>
            <person name="Yin D."/>
            <person name="Schwarz E.M."/>
            <person name="Thomas C.G."/>
            <person name="Felde R.L."/>
            <person name="Korf I.F."/>
            <person name="Cutter A.D."/>
            <person name="Schartner C.M."/>
            <person name="Ralston E.J."/>
            <person name="Meyer B.J."/>
            <person name="Haag E.S."/>
        </authorList>
    </citation>
    <scope>NUCLEOTIDE SEQUENCE [LARGE SCALE GENOMIC DNA]</scope>
    <source>
        <strain evidence="6">JU1422</strain>
    </source>
</reference>
<comment type="similarity">
    <text evidence="1">Belongs to the SAC3 family.</text>
</comment>
<protein>
    <recommendedName>
        <fullName evidence="4">PCI domain-containing protein</fullName>
    </recommendedName>
</protein>
<proteinExistence type="inferred from homology"/>
<feature type="compositionally biased region" description="Low complexity" evidence="3">
    <location>
        <begin position="258"/>
        <end position="269"/>
    </location>
</feature>
<dbReference type="GO" id="GO:0005737">
    <property type="term" value="C:cytoplasm"/>
    <property type="evidence" value="ECO:0007669"/>
    <property type="project" value="TreeGrafter"/>
</dbReference>
<dbReference type="STRING" id="1611254.A0A2G5U804"/>
<evidence type="ECO:0000256" key="3">
    <source>
        <dbReference type="SAM" id="MobiDB-lite"/>
    </source>
</evidence>
<keyword evidence="2" id="KW-0175">Coiled coil</keyword>
<feature type="region of interest" description="Disordered" evidence="3">
    <location>
        <begin position="236"/>
        <end position="278"/>
    </location>
</feature>
<comment type="caution">
    <text evidence="5">The sequence shown here is derived from an EMBL/GenBank/DDBJ whole genome shotgun (WGS) entry which is preliminary data.</text>
</comment>
<accession>A0A2G5U804</accession>
<dbReference type="GO" id="GO:0070390">
    <property type="term" value="C:transcription export complex 2"/>
    <property type="evidence" value="ECO:0007669"/>
    <property type="project" value="TreeGrafter"/>
</dbReference>
<dbReference type="FunFam" id="1.25.40.990:FF:000031">
    <property type="entry name" value="Protein CBG17718"/>
    <property type="match status" value="1"/>
</dbReference>
<organism evidence="5 6">
    <name type="scientific">Caenorhabditis nigoni</name>
    <dbReference type="NCBI Taxonomy" id="1611254"/>
    <lineage>
        <taxon>Eukaryota</taxon>
        <taxon>Metazoa</taxon>
        <taxon>Ecdysozoa</taxon>
        <taxon>Nematoda</taxon>
        <taxon>Chromadorea</taxon>
        <taxon>Rhabditida</taxon>
        <taxon>Rhabditina</taxon>
        <taxon>Rhabditomorpha</taxon>
        <taxon>Rhabditoidea</taxon>
        <taxon>Rhabditidae</taxon>
        <taxon>Peloderinae</taxon>
        <taxon>Caenorhabditis</taxon>
    </lineage>
</organism>
<feature type="domain" description="PCI" evidence="4">
    <location>
        <begin position="464"/>
        <end position="640"/>
    </location>
</feature>
<feature type="region of interest" description="Disordered" evidence="3">
    <location>
        <begin position="84"/>
        <end position="103"/>
    </location>
</feature>
<feature type="coiled-coil region" evidence="2">
    <location>
        <begin position="773"/>
        <end position="841"/>
    </location>
</feature>
<dbReference type="PROSITE" id="PS50250">
    <property type="entry name" value="PCI"/>
    <property type="match status" value="1"/>
</dbReference>
<feature type="compositionally biased region" description="Basic and acidic residues" evidence="3">
    <location>
        <begin position="168"/>
        <end position="177"/>
    </location>
</feature>
<dbReference type="InterPro" id="IPR045107">
    <property type="entry name" value="SAC3/GANP/THP3"/>
</dbReference>
<dbReference type="AlphaFoldDB" id="A0A2G5U804"/>
<evidence type="ECO:0000313" key="6">
    <source>
        <dbReference type="Proteomes" id="UP000230233"/>
    </source>
</evidence>
<dbReference type="PANTHER" id="PTHR12436">
    <property type="entry name" value="80 KDA MCM3-ASSOCIATED PROTEIN"/>
    <property type="match status" value="1"/>
</dbReference>
<gene>
    <name evidence="5" type="primary">Cni-F20D12.2</name>
    <name evidence="5" type="synonym">Cnig_chr_IV.g14840</name>
    <name evidence="5" type="ORF">B9Z55_014840</name>
</gene>
<name>A0A2G5U804_9PELO</name>
<sequence length="1152" mass="132880">MFMIFNSLKNGVNPEFETEIVPRAKTVKDTVMDPPPFNFNTAGTLGKTQPGAPPAPSAFGAAVPKVAFGAGSLFGKPSLLAQAAAKQDAPPEPKPSASLASSSSLASRLTMVGKNKPSIFKAKGDSSDDKVPNLQEGAFAIPSRLKEGGKSTIGPFTFRKRGATPGEAQKKPVEPKPIRPSQRVGFQFGKPNNEVKSLFGKPKPVVEEGHDETDHAVKMEGPSGLFAGSFGTTSKGFGGLSNEKPSSFKPIADRTWKPSSRSSPAPESRPQLKTGSEETKLIQKLAGLRGQKCPEDYDKYILLDERDKILCQLREVNSPLIQRLERCEEMCTEKERYQRIVQKGVSPFECDEETGDVSHEMMVKQYARSAADQERPLPHELRSEKIMNHAMCYLLHNVLDEFPEFAEQRAAWYNFLWNRTRALRKEVTQLSLSDSLALNLVERCTRLHILFGYVLCDLETEYFDAAMNNETLGKCLQTLRHFYEDFEKRGIPCVNEAEFRSYDVMLHMNDTNILSQVLSYRSEVRQSKSVRLALQLASAFRDKNYCRFFRVLQTDATYLQCCVAHKLFNITRSNAVSIMTNSYGRNTFPLEKLQRILAFDKVEDLTSMLHTFGLRTEGSDYVMLSKDDLTLNETIPLTTYEWIDRKSTGKFSSVVYGPDLFQFIASRRDVSNSFNHHHEYTHDKVLEAVLNGSDVPITINDPSSSFAISSGSLQAQATMEQRQKAEAERLKRVRVAEREKLIEKLTSGVVDQVVYGIVDEEVRKAKIVRKQMIAMENARQRKAEEERIRLEQEEMRRDKEKEIARNLAMKVEKEVAEKQLKKIAEEEFRREKQDRERKLARSITDKFWKEVLKSIDGRVKSICEDMVNEKEAILERLGVFRDRMSKQWLLQFWNRWRDWVQIKKQAKLRKLDMIRRCVPRWESEEIAKNLNEKYGSSSQNTSPNCPMLNRSSNHIKLKMFKVKRQNRMVRDAFTKWRFSARQMKHKRMSAQEKQRREDEFYRRFEKSAQIETRYKFNAPDDWMKSKRKSLESVLRDKQPTRDWVTNSSFQCPDTSLYVARRHLEDWEPSTGLPEDVKDKLKRKRESFENVCEEHLLKKKRDEAKLYEEVKKEDLHLKKVTSEADALLDETLRYTAELDRMMADIKSRRVDEL</sequence>
<keyword evidence="6" id="KW-1185">Reference proteome</keyword>
<dbReference type="PANTHER" id="PTHR12436:SF3">
    <property type="entry name" value="GERMINAL-CENTER ASSOCIATED NUCLEAR PROTEIN"/>
    <property type="match status" value="1"/>
</dbReference>
<evidence type="ECO:0000259" key="4">
    <source>
        <dbReference type="PROSITE" id="PS50250"/>
    </source>
</evidence>